<feature type="domain" description="Vacuolar sorting protein 39/Transforming growth factor beta receptor-associated" evidence="1">
    <location>
        <begin position="201"/>
        <end position="302"/>
    </location>
</feature>
<keyword evidence="3" id="KW-1185">Reference proteome</keyword>
<dbReference type="GO" id="GO:0006914">
    <property type="term" value="P:autophagy"/>
    <property type="evidence" value="ECO:0007669"/>
    <property type="project" value="TreeGrafter"/>
</dbReference>
<dbReference type="PANTHER" id="PTHR12894:SF27">
    <property type="entry name" value="TRANSFORMING GROWTH FACTOR-BETA RECEPTOR-ASSOCIATED PROTEIN 1"/>
    <property type="match status" value="1"/>
</dbReference>
<dbReference type="GO" id="GO:0005737">
    <property type="term" value="C:cytoplasm"/>
    <property type="evidence" value="ECO:0007669"/>
    <property type="project" value="TreeGrafter"/>
</dbReference>
<name>A0A8H6TUJ5_MYCCL</name>
<sequence>MRTPFPKSGTLLLGTSVQSLVPATLISQAETLLDAHKNDEAVELADQHRKKLQANVYFDEDEADELRYVYQRIGFQYFTETRFEDAGKHLFNGDLDPRVLISYYPELRGSLFTAADVLDVYAGVAEHMPIEASVDDIIAANLVRNYSPYLKPNTASAPPTAELRRILGIAAVDMLEVFLKRCRKKRMVEGSGNLDASQPIVDTVLAKLYAQSEKTNDLYTLIQEPHAIALSEVEDVFKKNGQYNALCMLYQQVGDEEKLLDVWSKLAEGEWTDTDVPNPTENIFNLLSNSKNRGLIQTWALWLTKKDPERGIKLLISRESGKRPQRPEDDLILLGQIREANPAASAQFLEYLVLQKRSNSRDLHTQLAVLCTDQLLAALEDPSVAKLWESKAARYASTNNEGNPFLSYFLSTTPESPSKLTRLKSLLFFQSSLLYDPNLIRERLIPHSKRMLALELAIVNGKLENHHEALSTLVNDLHDSASAETYCTLGGEVISTKAAQALSADPALRVWTTAFTSKSRQKAVVDATAKRKDLLKTLLKVYMDDDQTSARAAHLLNAQAKNLDVLDAMPLVPPKWPLTTVSSFLARSLRRTVHAQHEGRIVRALSAGQNLDIRESSWLILREQGMVVEEALDGEGGEYDEKNVVLEKVAVNEKDASNVIDIT</sequence>
<dbReference type="Pfam" id="PF10366">
    <property type="entry name" value="Vps39_1"/>
    <property type="match status" value="1"/>
</dbReference>
<evidence type="ECO:0000313" key="2">
    <source>
        <dbReference type="EMBL" id="KAF7323021.1"/>
    </source>
</evidence>
<dbReference type="AlphaFoldDB" id="A0A8H6TUJ5"/>
<dbReference type="OrthoDB" id="10258882at2759"/>
<organism evidence="2 3">
    <name type="scientific">Mycena chlorophos</name>
    <name type="common">Agaric fungus</name>
    <name type="synonym">Agaricus chlorophos</name>
    <dbReference type="NCBI Taxonomy" id="658473"/>
    <lineage>
        <taxon>Eukaryota</taxon>
        <taxon>Fungi</taxon>
        <taxon>Dikarya</taxon>
        <taxon>Basidiomycota</taxon>
        <taxon>Agaricomycotina</taxon>
        <taxon>Agaricomycetes</taxon>
        <taxon>Agaricomycetidae</taxon>
        <taxon>Agaricales</taxon>
        <taxon>Marasmiineae</taxon>
        <taxon>Mycenaceae</taxon>
        <taxon>Mycena</taxon>
    </lineage>
</organism>
<dbReference type="InterPro" id="IPR019452">
    <property type="entry name" value="VPS39/TGF_beta_rcpt-assoc_1"/>
</dbReference>
<evidence type="ECO:0000313" key="3">
    <source>
        <dbReference type="Proteomes" id="UP000613580"/>
    </source>
</evidence>
<dbReference type="InterPro" id="IPR032914">
    <property type="entry name" value="Vam6/VPS39/TRAP1"/>
</dbReference>
<proteinExistence type="predicted"/>
<dbReference type="GO" id="GO:0034058">
    <property type="term" value="P:endosomal vesicle fusion"/>
    <property type="evidence" value="ECO:0007669"/>
    <property type="project" value="TreeGrafter"/>
</dbReference>
<dbReference type="EMBL" id="JACAZE010000001">
    <property type="protein sequence ID" value="KAF7323021.1"/>
    <property type="molecule type" value="Genomic_DNA"/>
</dbReference>
<dbReference type="Proteomes" id="UP000613580">
    <property type="component" value="Unassembled WGS sequence"/>
</dbReference>
<protein>
    <recommendedName>
        <fullName evidence="1">Vacuolar sorting protein 39/Transforming growth factor beta receptor-associated domain-containing protein</fullName>
    </recommendedName>
</protein>
<comment type="caution">
    <text evidence="2">The sequence shown here is derived from an EMBL/GenBank/DDBJ whole genome shotgun (WGS) entry which is preliminary data.</text>
</comment>
<dbReference type="PANTHER" id="PTHR12894">
    <property type="entry name" value="CNH DOMAIN CONTAINING"/>
    <property type="match status" value="1"/>
</dbReference>
<reference evidence="2" key="1">
    <citation type="submission" date="2020-05" db="EMBL/GenBank/DDBJ databases">
        <title>Mycena genomes resolve the evolution of fungal bioluminescence.</title>
        <authorList>
            <person name="Tsai I.J."/>
        </authorList>
    </citation>
    <scope>NUCLEOTIDE SEQUENCE</scope>
    <source>
        <strain evidence="2">110903Hualien_Pintung</strain>
    </source>
</reference>
<evidence type="ECO:0000259" key="1">
    <source>
        <dbReference type="Pfam" id="PF10366"/>
    </source>
</evidence>
<dbReference type="GO" id="GO:0016020">
    <property type="term" value="C:membrane"/>
    <property type="evidence" value="ECO:0007669"/>
    <property type="project" value="TreeGrafter"/>
</dbReference>
<accession>A0A8H6TUJ5</accession>
<gene>
    <name evidence="2" type="ORF">HMN09_00081900</name>
</gene>